<keyword evidence="4" id="KW-1185">Reference proteome</keyword>
<keyword evidence="1" id="KW-0235">DNA replication</keyword>
<comment type="catalytic activity">
    <reaction evidence="1">
        <text>DNA(n) + a 2'-deoxyribonucleoside 5'-triphosphate = DNA(n+1) + diphosphate</text>
        <dbReference type="Rhea" id="RHEA:22508"/>
        <dbReference type="Rhea" id="RHEA-COMP:17339"/>
        <dbReference type="Rhea" id="RHEA-COMP:17340"/>
        <dbReference type="ChEBI" id="CHEBI:33019"/>
        <dbReference type="ChEBI" id="CHEBI:61560"/>
        <dbReference type="ChEBI" id="CHEBI:173112"/>
        <dbReference type="EC" id="2.7.7.7"/>
    </reaction>
</comment>
<name>A0A803V153_FICAL</name>
<dbReference type="GO" id="GO:0051539">
    <property type="term" value="F:4 iron, 4 sulfur cluster binding"/>
    <property type="evidence" value="ECO:0007669"/>
    <property type="project" value="UniProtKB-KW"/>
</dbReference>
<evidence type="ECO:0000256" key="1">
    <source>
        <dbReference type="RuleBase" id="RU365029"/>
    </source>
</evidence>
<dbReference type="GO" id="GO:0003677">
    <property type="term" value="F:DNA binding"/>
    <property type="evidence" value="ECO:0007669"/>
    <property type="project" value="UniProtKB-KW"/>
</dbReference>
<keyword evidence="1" id="KW-0808">Transferase</keyword>
<keyword evidence="1" id="KW-0239">DNA-directed DNA polymerase</keyword>
<dbReference type="GO" id="GO:0045004">
    <property type="term" value="P:DNA replication proofreading"/>
    <property type="evidence" value="ECO:0007669"/>
    <property type="project" value="TreeGrafter"/>
</dbReference>
<dbReference type="GO" id="GO:0008270">
    <property type="term" value="F:zinc ion binding"/>
    <property type="evidence" value="ECO:0007669"/>
    <property type="project" value="UniProtKB-KW"/>
</dbReference>
<dbReference type="GeneTree" id="ENSGT00390000010194"/>
<evidence type="ECO:0000313" key="4">
    <source>
        <dbReference type="Proteomes" id="UP000016665"/>
    </source>
</evidence>
<dbReference type="GO" id="GO:0006272">
    <property type="term" value="P:leading strand elongation"/>
    <property type="evidence" value="ECO:0007669"/>
    <property type="project" value="TreeGrafter"/>
</dbReference>
<dbReference type="GO" id="GO:0008622">
    <property type="term" value="C:epsilon DNA polymerase complex"/>
    <property type="evidence" value="ECO:0007669"/>
    <property type="project" value="InterPro"/>
</dbReference>
<protein>
    <recommendedName>
        <fullName evidence="1">DNA polymerase epsilon catalytic subunit</fullName>
        <ecNumber evidence="1">2.7.7.7</ecNumber>
    </recommendedName>
</protein>
<dbReference type="AlphaFoldDB" id="A0A803V153"/>
<keyword evidence="1" id="KW-0479">Metal-binding</keyword>
<evidence type="ECO:0000313" key="3">
    <source>
        <dbReference type="Ensembl" id="ENSFALP00000016459.1"/>
    </source>
</evidence>
<reference evidence="3" key="3">
    <citation type="submission" date="2025-09" db="UniProtKB">
        <authorList>
            <consortium name="Ensembl"/>
        </authorList>
    </citation>
    <scope>IDENTIFICATION</scope>
</reference>
<dbReference type="PANTHER" id="PTHR10670:SF0">
    <property type="entry name" value="DNA POLYMERASE EPSILON CATALYTIC SUBUNIT A"/>
    <property type="match status" value="1"/>
</dbReference>
<keyword evidence="1" id="KW-0411">Iron-sulfur</keyword>
<keyword evidence="1" id="KW-0548">Nucleotidyltransferase</keyword>
<reference evidence="3" key="2">
    <citation type="submission" date="2025-08" db="UniProtKB">
        <authorList>
            <consortium name="Ensembl"/>
        </authorList>
    </citation>
    <scope>IDENTIFICATION</scope>
</reference>
<reference evidence="3 4" key="1">
    <citation type="journal article" date="2012" name="Nature">
        <title>The genomic landscape of species divergence in Ficedula flycatchers.</title>
        <authorList>
            <person name="Ellegren H."/>
            <person name="Smeds L."/>
            <person name="Burri R."/>
            <person name="Olason P.I."/>
            <person name="Backstrom N."/>
            <person name="Kawakami T."/>
            <person name="Kunstner A."/>
            <person name="Makinen H."/>
            <person name="Nadachowska-Brzyska K."/>
            <person name="Qvarnstrom A."/>
            <person name="Uebbing S."/>
            <person name="Wolf J.B."/>
        </authorList>
    </citation>
    <scope>NUCLEOTIDE SEQUENCE [LARGE SCALE GENOMIC DNA]</scope>
</reference>
<dbReference type="GO" id="GO:0006297">
    <property type="term" value="P:nucleotide-excision repair, DNA gap filling"/>
    <property type="evidence" value="ECO:0007669"/>
    <property type="project" value="TreeGrafter"/>
</dbReference>
<dbReference type="Ensembl" id="ENSFALT00000035862.1">
    <property type="protein sequence ID" value="ENSFALP00000016459.1"/>
    <property type="gene ID" value="ENSFALG00000026257.1"/>
</dbReference>
<proteinExistence type="inferred from homology"/>
<dbReference type="GO" id="GO:0000278">
    <property type="term" value="P:mitotic cell cycle"/>
    <property type="evidence" value="ECO:0007669"/>
    <property type="project" value="TreeGrafter"/>
</dbReference>
<dbReference type="InterPro" id="IPR029703">
    <property type="entry name" value="POL2"/>
</dbReference>
<keyword evidence="1" id="KW-0408">Iron</keyword>
<feature type="region of interest" description="Disordered" evidence="2">
    <location>
        <begin position="57"/>
        <end position="84"/>
    </location>
</feature>
<organism evidence="3 4">
    <name type="scientific">Ficedula albicollis</name>
    <name type="common">Collared flycatcher</name>
    <name type="synonym">Muscicapa albicollis</name>
    <dbReference type="NCBI Taxonomy" id="59894"/>
    <lineage>
        <taxon>Eukaryota</taxon>
        <taxon>Metazoa</taxon>
        <taxon>Chordata</taxon>
        <taxon>Craniata</taxon>
        <taxon>Vertebrata</taxon>
        <taxon>Euteleostomi</taxon>
        <taxon>Archelosauria</taxon>
        <taxon>Archosauria</taxon>
        <taxon>Dinosauria</taxon>
        <taxon>Saurischia</taxon>
        <taxon>Theropoda</taxon>
        <taxon>Coelurosauria</taxon>
        <taxon>Aves</taxon>
        <taxon>Neognathae</taxon>
        <taxon>Neoaves</taxon>
        <taxon>Telluraves</taxon>
        <taxon>Australaves</taxon>
        <taxon>Passeriformes</taxon>
        <taxon>Muscicapidae</taxon>
        <taxon>Ficedula</taxon>
    </lineage>
</organism>
<dbReference type="EC" id="2.7.7.7" evidence="1"/>
<dbReference type="Pfam" id="PF23250">
    <property type="entry name" value="zf_DPOE_2"/>
    <property type="match status" value="1"/>
</dbReference>
<comment type="subcellular location">
    <subcellularLocation>
        <location evidence="1">Nucleus</location>
    </subcellularLocation>
</comment>
<accession>A0A803V153</accession>
<comment type="similarity">
    <text evidence="1">Belongs to the DNA polymerase type-B family.</text>
</comment>
<dbReference type="Proteomes" id="UP000016665">
    <property type="component" value="Chromosome 15"/>
</dbReference>
<keyword evidence="1" id="KW-0004">4Fe-4S</keyword>
<keyword evidence="1" id="KW-0238">DNA-binding</keyword>
<comment type="cofactor">
    <cofactor evidence="1">
        <name>[4Fe-4S] cluster</name>
        <dbReference type="ChEBI" id="CHEBI:49883"/>
    </cofactor>
</comment>
<keyword evidence="1" id="KW-0539">Nucleus</keyword>
<evidence type="ECO:0000256" key="2">
    <source>
        <dbReference type="SAM" id="MobiDB-lite"/>
    </source>
</evidence>
<dbReference type="GO" id="GO:0008310">
    <property type="term" value="F:single-stranded DNA 3'-5' DNA exonuclease activity"/>
    <property type="evidence" value="ECO:0007669"/>
    <property type="project" value="TreeGrafter"/>
</dbReference>
<dbReference type="GO" id="GO:0006287">
    <property type="term" value="P:base-excision repair, gap-filling"/>
    <property type="evidence" value="ECO:0007669"/>
    <property type="project" value="TreeGrafter"/>
</dbReference>
<comment type="function">
    <text evidence="1">DNA polymerase II participates in chromosomal DNA replication.</text>
</comment>
<sequence length="365" mass="41257">MDPANYGGIRGKVDSRIHYGEVRDGKHPVPWEQSREVLAGHEGLLWYCWDPQKDTSKRQALEEESEEEEEEEVTREEEEEEGEPDVEELLENSWNIAQFLPQAGSCQTYFLMIVSAYIVAVYHSMKGELRRNTPGSTPIKRRSTSQVSQEALGELRAMPGMITFSQDYVANELTQSFFTITQKIQKKMAGSRNATEPSDMFPVLPGSYLPLNNPALEFIKYVCKVLSLDANITNQVNKLRRDLLRLIEVGEFSEAAQFRDPCRSYVLSEVICRNCNFCRDLDLCKDPSLSQDRLVLPGWHCPNCHVQYNIDAIEMALVEALQKKLMAFVLQDLVSTGIPCSAHSHGGLCLDTFILPLTEGLSLLS</sequence>
<keyword evidence="1" id="KW-0862">Zinc</keyword>
<feature type="compositionally biased region" description="Acidic residues" evidence="2">
    <location>
        <begin position="62"/>
        <end position="84"/>
    </location>
</feature>
<dbReference type="PANTHER" id="PTHR10670">
    <property type="entry name" value="DNA POLYMERASE EPSILON CATALYTIC SUBUNIT A"/>
    <property type="match status" value="1"/>
</dbReference>
<dbReference type="GO" id="GO:0003887">
    <property type="term" value="F:DNA-directed DNA polymerase activity"/>
    <property type="evidence" value="ECO:0007669"/>
    <property type="project" value="UniProtKB-KW"/>
</dbReference>
<keyword evidence="1" id="KW-0863">Zinc-finger</keyword>